<evidence type="ECO:0000313" key="1">
    <source>
        <dbReference type="EMBL" id="KAH7953557.1"/>
    </source>
</evidence>
<organism evidence="1 2">
    <name type="scientific">Dermacentor silvarum</name>
    <name type="common">Tick</name>
    <dbReference type="NCBI Taxonomy" id="543639"/>
    <lineage>
        <taxon>Eukaryota</taxon>
        <taxon>Metazoa</taxon>
        <taxon>Ecdysozoa</taxon>
        <taxon>Arthropoda</taxon>
        <taxon>Chelicerata</taxon>
        <taxon>Arachnida</taxon>
        <taxon>Acari</taxon>
        <taxon>Parasitiformes</taxon>
        <taxon>Ixodida</taxon>
        <taxon>Ixodoidea</taxon>
        <taxon>Ixodidae</taxon>
        <taxon>Rhipicephalinae</taxon>
        <taxon>Dermacentor</taxon>
    </lineage>
</organism>
<dbReference type="EMBL" id="CM023473">
    <property type="protein sequence ID" value="KAH7953557.1"/>
    <property type="molecule type" value="Genomic_DNA"/>
</dbReference>
<comment type="caution">
    <text evidence="1">The sequence shown here is derived from an EMBL/GenBank/DDBJ whole genome shotgun (WGS) entry which is preliminary data.</text>
</comment>
<sequence>MPSMRRIAVGGSAISSFTAEAARGSFGDRNLLRNVYGMTESCGLITSQPKTGETQTATDVGVPLAGVQIKVGPMKKFRNKKEMFGRIAENLNKTMGITRTGEQCCSRFKTVIRRKTSATTQNKKSGNSPSDVPYDEELAKIAALDDSVEPEELRDGYGVVSRRDTGSVSSKKGSYSSSEEAEETPEFEESQSSQSTQSSSSTGQTNTAERQKTRSPRVSTSRLQDMKFFLEEIKELHAQKEAQRAARHEERKKQKEESREEKARQHKEKMAMLSRLLGITATSERENK</sequence>
<proteinExistence type="predicted"/>
<gene>
    <name evidence="1" type="ORF">HPB49_010080</name>
</gene>
<accession>A0ACB8CX30</accession>
<name>A0ACB8CX30_DERSI</name>
<protein>
    <submittedName>
        <fullName evidence="1">Uncharacterized protein</fullName>
    </submittedName>
</protein>
<reference evidence="1" key="1">
    <citation type="submission" date="2020-05" db="EMBL/GenBank/DDBJ databases">
        <title>Large-scale comparative analyses of tick genomes elucidate their genetic diversity and vector capacities.</title>
        <authorList>
            <person name="Jia N."/>
            <person name="Wang J."/>
            <person name="Shi W."/>
            <person name="Du L."/>
            <person name="Sun Y."/>
            <person name="Zhan W."/>
            <person name="Jiang J."/>
            <person name="Wang Q."/>
            <person name="Zhang B."/>
            <person name="Ji P."/>
            <person name="Sakyi L.B."/>
            <person name="Cui X."/>
            <person name="Yuan T."/>
            <person name="Jiang B."/>
            <person name="Yang W."/>
            <person name="Lam T.T.-Y."/>
            <person name="Chang Q."/>
            <person name="Ding S."/>
            <person name="Wang X."/>
            <person name="Zhu J."/>
            <person name="Ruan X."/>
            <person name="Zhao L."/>
            <person name="Wei J."/>
            <person name="Que T."/>
            <person name="Du C."/>
            <person name="Cheng J."/>
            <person name="Dai P."/>
            <person name="Han X."/>
            <person name="Huang E."/>
            <person name="Gao Y."/>
            <person name="Liu J."/>
            <person name="Shao H."/>
            <person name="Ye R."/>
            <person name="Li L."/>
            <person name="Wei W."/>
            <person name="Wang X."/>
            <person name="Wang C."/>
            <person name="Yang T."/>
            <person name="Huo Q."/>
            <person name="Li W."/>
            <person name="Guo W."/>
            <person name="Chen H."/>
            <person name="Zhou L."/>
            <person name="Ni X."/>
            <person name="Tian J."/>
            <person name="Zhou Y."/>
            <person name="Sheng Y."/>
            <person name="Liu T."/>
            <person name="Pan Y."/>
            <person name="Xia L."/>
            <person name="Li J."/>
            <person name="Zhao F."/>
            <person name="Cao W."/>
        </authorList>
    </citation>
    <scope>NUCLEOTIDE SEQUENCE</scope>
    <source>
        <strain evidence="1">Dsil-2018</strain>
    </source>
</reference>
<keyword evidence="2" id="KW-1185">Reference proteome</keyword>
<dbReference type="Proteomes" id="UP000821865">
    <property type="component" value="Chromosome 4"/>
</dbReference>
<evidence type="ECO:0000313" key="2">
    <source>
        <dbReference type="Proteomes" id="UP000821865"/>
    </source>
</evidence>